<dbReference type="AlphaFoldDB" id="A0A380BPT5"/>
<keyword evidence="2" id="KW-1185">Reference proteome</keyword>
<sequence length="162" mass="18518">MRTDVSLINELQLGERLNLAVESHRRGEFALLLALLSQDVRDWPQFHLHDDVEKDTVLRQQFDLPAPQPLVGDLSQEPSPVDNSYHFISEGERSFQLAQALMPEPLVIRGKRDSGMQEALDNCDWHTRLRTEGVLNQPKVASMEFVDQLSEQRRLAGLYQTA</sequence>
<name>A0A380BPT5_9GAMM</name>
<gene>
    <name evidence="1" type="ORF">NCTC10738_03723</name>
</gene>
<dbReference type="Pfam" id="PF11993">
    <property type="entry name" value="VC2046"/>
    <property type="match status" value="1"/>
</dbReference>
<evidence type="ECO:0000313" key="1">
    <source>
        <dbReference type="EMBL" id="SUJ04866.1"/>
    </source>
</evidence>
<reference evidence="1 2" key="1">
    <citation type="submission" date="2018-06" db="EMBL/GenBank/DDBJ databases">
        <authorList>
            <consortium name="Pathogen Informatics"/>
            <person name="Doyle S."/>
        </authorList>
    </citation>
    <scope>NUCLEOTIDE SEQUENCE [LARGE SCALE GENOMIC DNA]</scope>
    <source>
        <strain evidence="1 2">NCTC10738</strain>
    </source>
</reference>
<dbReference type="Proteomes" id="UP000254069">
    <property type="component" value="Unassembled WGS sequence"/>
</dbReference>
<accession>A0A380BPT5</accession>
<protein>
    <submittedName>
        <fullName evidence="1">Ribosomal S4P (Gammaproteobacterial)</fullName>
    </submittedName>
</protein>
<dbReference type="InterPro" id="IPR021879">
    <property type="entry name" value="VC2046_fam"/>
</dbReference>
<organism evidence="1 2">
    <name type="scientific">Shewanella algae</name>
    <dbReference type="NCBI Taxonomy" id="38313"/>
    <lineage>
        <taxon>Bacteria</taxon>
        <taxon>Pseudomonadati</taxon>
        <taxon>Pseudomonadota</taxon>
        <taxon>Gammaproteobacteria</taxon>
        <taxon>Alteromonadales</taxon>
        <taxon>Shewanellaceae</taxon>
        <taxon>Shewanella</taxon>
    </lineage>
</organism>
<evidence type="ECO:0000313" key="2">
    <source>
        <dbReference type="Proteomes" id="UP000254069"/>
    </source>
</evidence>
<dbReference type="RefSeq" id="WP_115390304.1">
    <property type="nucleotide sequence ID" value="NZ_AP024617.1"/>
</dbReference>
<dbReference type="EMBL" id="UGYO01000002">
    <property type="protein sequence ID" value="SUJ04866.1"/>
    <property type="molecule type" value="Genomic_DNA"/>
</dbReference>
<proteinExistence type="predicted"/>